<keyword evidence="3" id="KW-1185">Reference proteome</keyword>
<feature type="compositionally biased region" description="Basic and acidic residues" evidence="1">
    <location>
        <begin position="7"/>
        <end position="21"/>
    </location>
</feature>
<dbReference type="Pfam" id="PF05954">
    <property type="entry name" value="Phage_GPD"/>
    <property type="match status" value="1"/>
</dbReference>
<dbReference type="eggNOG" id="COG3501">
    <property type="taxonomic scope" value="Bacteria"/>
</dbReference>
<protein>
    <recommendedName>
        <fullName evidence="4">Gp5/Type VI secretion system Vgr protein OB-fold domain-containing protein</fullName>
    </recommendedName>
</protein>
<evidence type="ECO:0000313" key="3">
    <source>
        <dbReference type="Proteomes" id="UP000000845"/>
    </source>
</evidence>
<organism evidence="2 3">
    <name type="scientific">Sebaldella termitidis (strain ATCC 33386 / NCTC 11300)</name>
    <dbReference type="NCBI Taxonomy" id="526218"/>
    <lineage>
        <taxon>Bacteria</taxon>
        <taxon>Fusobacteriati</taxon>
        <taxon>Fusobacteriota</taxon>
        <taxon>Fusobacteriia</taxon>
        <taxon>Fusobacteriales</taxon>
        <taxon>Leptotrichiaceae</taxon>
        <taxon>Sebaldella</taxon>
    </lineage>
</organism>
<dbReference type="HOGENOM" id="CLU_030496_1_0_0"/>
<name>D1AM21_SEBTE</name>
<dbReference type="RefSeq" id="WP_012859888.1">
    <property type="nucleotide sequence ID" value="NC_013517.1"/>
</dbReference>
<gene>
    <name evidence="2" type="ordered locus">Sterm_0407</name>
</gene>
<dbReference type="EMBL" id="CP001739">
    <property type="protein sequence ID" value="ACZ07289.1"/>
    <property type="molecule type" value="Genomic_DNA"/>
</dbReference>
<dbReference type="AlphaFoldDB" id="D1AM21"/>
<proteinExistence type="predicted"/>
<dbReference type="KEGG" id="str:Sterm_0407"/>
<feature type="region of interest" description="Disordered" evidence="1">
    <location>
        <begin position="1"/>
        <end position="41"/>
    </location>
</feature>
<sequence length="618" mass="68069">MSIKNKSLKELIEQDKKEQRELYGGNKSSSGSSVNKDLPENQQEIQERLNALRGDALNSGDRNSEGNSAVNNAFSNVLSKSNFVKGMAAGAAGSGLANNIVANNNRDMTDYVQYQVKNADITINDEILDLKDVDFKIRKIMNKHDVLELNFNFFTKDADKYKGYVYTLMNTIGIGLNRVKESGEDDFKAVFDGIIEEIEVIQSKGELSSGRILAYSKSILLDKVLKFRTFTNPELTVDGVINEIAAEYTDVVFHIDDSLVGKPIPHILFQFGETDFEFLNRMLNIMNYGLTTHLGSVVCGLLELTVYDLPVETEIYTTIRRDKNLSYKIKGTNPFNVVEKVNMIMEDEEAVRVVYSSDMWIENKTVQCEMVLVDLNDKQLRHDFPLIINEKMSGSAVEAKVVEVGGENGIATVTLDFTDGLARLTDRKSQAYKDNYAGIFKFPYTTMYSSTNSGMFVTPEANDVVSVYFPNGNDSLAYVQGCVNNPGNERASNPNVRNYTLGGDDNAGGAPLFNFQLSSNSFNVSTTDHVGLSSKNMMNISTSEQLVVNSNNRTVTTKGNSFEEADSMCMISKSKTSVISNDSVAVVSKNKVTVGGQSSTNVGGGSFTHITGKAAKLN</sequence>
<reference evidence="2 3" key="2">
    <citation type="journal article" date="2010" name="Stand. Genomic Sci.">
        <title>Complete genome sequence of Sebaldella termitidis type strain (NCTC 11300).</title>
        <authorList>
            <person name="Harmon-Smith M."/>
            <person name="Celia L."/>
            <person name="Chertkov O."/>
            <person name="Lapidus A."/>
            <person name="Copeland A."/>
            <person name="Glavina Del Rio T."/>
            <person name="Nolan M."/>
            <person name="Lucas S."/>
            <person name="Tice H."/>
            <person name="Cheng J.F."/>
            <person name="Han C."/>
            <person name="Detter J.C."/>
            <person name="Bruce D."/>
            <person name="Goodwin L."/>
            <person name="Pitluck S."/>
            <person name="Pati A."/>
            <person name="Liolios K."/>
            <person name="Ivanova N."/>
            <person name="Mavromatis K."/>
            <person name="Mikhailova N."/>
            <person name="Chen A."/>
            <person name="Palaniappan K."/>
            <person name="Land M."/>
            <person name="Hauser L."/>
            <person name="Chang Y.J."/>
            <person name="Jeffries C.D."/>
            <person name="Brettin T."/>
            <person name="Goker M."/>
            <person name="Beck B."/>
            <person name="Bristow J."/>
            <person name="Eisen J.A."/>
            <person name="Markowitz V."/>
            <person name="Hugenholtz P."/>
            <person name="Kyrpides N.C."/>
            <person name="Klenk H.P."/>
            <person name="Chen F."/>
        </authorList>
    </citation>
    <scope>NUCLEOTIDE SEQUENCE [LARGE SCALE GENOMIC DNA]</scope>
    <source>
        <strain evidence="3">ATCC 33386 / NCTC 11300</strain>
    </source>
</reference>
<dbReference type="STRING" id="526218.Sterm_0407"/>
<dbReference type="SUPFAM" id="SSF69279">
    <property type="entry name" value="Phage tail proteins"/>
    <property type="match status" value="1"/>
</dbReference>
<dbReference type="Proteomes" id="UP000000845">
    <property type="component" value="Chromosome"/>
</dbReference>
<accession>D1AM21</accession>
<reference evidence="3" key="1">
    <citation type="submission" date="2009-09" db="EMBL/GenBank/DDBJ databases">
        <title>The complete chromosome of Sebaldella termitidis ATCC 33386.</title>
        <authorList>
            <consortium name="US DOE Joint Genome Institute (JGI-PGF)"/>
            <person name="Lucas S."/>
            <person name="Copeland A."/>
            <person name="Lapidus A."/>
            <person name="Glavina del Rio T."/>
            <person name="Dalin E."/>
            <person name="Tice H."/>
            <person name="Bruce D."/>
            <person name="Goodwin L."/>
            <person name="Pitluck S."/>
            <person name="Kyrpides N."/>
            <person name="Mavromatis K."/>
            <person name="Ivanova N."/>
            <person name="Mikhailova N."/>
            <person name="Sims D."/>
            <person name="Meincke L."/>
            <person name="Brettin T."/>
            <person name="Detter J.C."/>
            <person name="Han C."/>
            <person name="Larimer F."/>
            <person name="Land M."/>
            <person name="Hauser L."/>
            <person name="Markowitz V."/>
            <person name="Cheng J.F."/>
            <person name="Hugenholtz P."/>
            <person name="Woyke T."/>
            <person name="Wu D."/>
            <person name="Eisen J.A."/>
        </authorList>
    </citation>
    <scope>NUCLEOTIDE SEQUENCE [LARGE SCALE GENOMIC DNA]</scope>
    <source>
        <strain evidence="3">ATCC 33386 / NCTC 11300</strain>
    </source>
</reference>
<evidence type="ECO:0008006" key="4">
    <source>
        <dbReference type="Google" id="ProtNLM"/>
    </source>
</evidence>
<evidence type="ECO:0000256" key="1">
    <source>
        <dbReference type="SAM" id="MobiDB-lite"/>
    </source>
</evidence>
<feature type="compositionally biased region" description="Low complexity" evidence="1">
    <location>
        <begin position="24"/>
        <end position="36"/>
    </location>
</feature>
<evidence type="ECO:0000313" key="2">
    <source>
        <dbReference type="EMBL" id="ACZ07289.1"/>
    </source>
</evidence>